<dbReference type="PIRSF" id="PIRSF030820">
    <property type="entry name" value="UCP030820"/>
    <property type="match status" value="1"/>
</dbReference>
<comment type="caution">
    <text evidence="1">The sequence shown here is derived from an EMBL/GenBank/DDBJ whole genome shotgun (WGS) entry which is preliminary data.</text>
</comment>
<gene>
    <name evidence="1" type="ORF">E4O92_02735</name>
</gene>
<evidence type="ECO:0000313" key="1">
    <source>
        <dbReference type="EMBL" id="TFW35016.1"/>
    </source>
</evidence>
<organism evidence="1 2">
    <name type="scientific">Massilia horti</name>
    <dbReference type="NCBI Taxonomy" id="2562153"/>
    <lineage>
        <taxon>Bacteria</taxon>
        <taxon>Pseudomonadati</taxon>
        <taxon>Pseudomonadota</taxon>
        <taxon>Betaproteobacteria</taxon>
        <taxon>Burkholderiales</taxon>
        <taxon>Oxalobacteraceae</taxon>
        <taxon>Telluria group</taxon>
        <taxon>Massilia</taxon>
    </lineage>
</organism>
<dbReference type="AlphaFoldDB" id="A0A4Y9T7C8"/>
<name>A0A4Y9T7C8_9BURK</name>
<dbReference type="InterPro" id="IPR008318">
    <property type="entry name" value="UCP030820"/>
</dbReference>
<keyword evidence="2" id="KW-1185">Reference proteome</keyword>
<dbReference type="Proteomes" id="UP000297258">
    <property type="component" value="Unassembled WGS sequence"/>
</dbReference>
<dbReference type="OrthoDB" id="9800421at2"/>
<accession>A0A4Y9T7C8</accession>
<protein>
    <submittedName>
        <fullName evidence="1">DUF934 domain-containing protein</fullName>
    </submittedName>
</protein>
<dbReference type="Pfam" id="PF06073">
    <property type="entry name" value="DUF934"/>
    <property type="match status" value="1"/>
</dbReference>
<dbReference type="EMBL" id="SPUM01000018">
    <property type="protein sequence ID" value="TFW35016.1"/>
    <property type="molecule type" value="Genomic_DNA"/>
</dbReference>
<sequence length="185" mass="20759">MLETHKQIIKGREVVDDDWSVLRLEEGEMPDSVVVPEGKIIVPLSVWQAQRAALAGRSELGVWIASDERAEALKGELDKFTLIAVDFPKFTDGRGYSIAFNLRRRLGYRGELRAIGDVLRDQLFQMARVGFDAYATRQDRSIHDALKGLTAFSQPYQAAVDQPLPLFRRVQRQAHVEHSDAGAGI</sequence>
<dbReference type="RefSeq" id="WP_135188218.1">
    <property type="nucleotide sequence ID" value="NZ_SPUM01000018.1"/>
</dbReference>
<evidence type="ECO:0000313" key="2">
    <source>
        <dbReference type="Proteomes" id="UP000297258"/>
    </source>
</evidence>
<reference evidence="1 2" key="1">
    <citation type="submission" date="2019-03" db="EMBL/GenBank/DDBJ databases">
        <title>Draft genome of Massilia hortus sp. nov., a novel bacterial species of the Oxalobacteraceae family.</title>
        <authorList>
            <person name="Peta V."/>
            <person name="Raths R."/>
            <person name="Bucking H."/>
        </authorList>
    </citation>
    <scope>NUCLEOTIDE SEQUENCE [LARGE SCALE GENOMIC DNA]</scope>
    <source>
        <strain evidence="1 2">ONC3</strain>
    </source>
</reference>
<proteinExistence type="predicted"/>